<dbReference type="InParanoid" id="A0A078B4V6"/>
<evidence type="ECO:0000313" key="2">
    <source>
        <dbReference type="EMBL" id="CDW89454.1"/>
    </source>
</evidence>
<sequence length="525" mass="60478">MFNYKPTEYSPTASQRYLTQVESQHRRSIEQHPSLGGSGDPHLQAKPAYLIKKNDIVPANDQSKFLRDTLEIDDINGTRSKRRVLTRNIGVGLGLIGQSEIEKDHFKDTIMHFKDIKGTHPHKDMTVWKDYAFDTYRDVTHAKKNYQKVFQSPQVNQSYDRYTKITQLDPNKIKSEVINQDFNQSGYYTSRVPVSMTVDDIDYSSPGTVGYGPFRRIPRREMRDPIYIDDIEGSRSNNSYRSTLMQSKKEGEYQRNTNPLAPDYQYIGLGDFGQQSPSKLNMSGRKSLLSFDEVQSNKNNSKSTKDLFQQSRFSQQDNDDELNDRAEINNNQHQNQLILQKPQTPRKSILYQPPQKNIQGYQQNQVATNEYGIGQSPQQQNQFMAKRISSSQKKNRESVSFLDKISNNNNQYNSPLQQQQLPQVQQVMPINQYNQLPSPTNMGMQYNNSNVSSIGASPDMTSSQRKQFILSRNRKFEGLDTMRPAGITRGIGIPEEPEKYYYSQVASLPVSTRQPFSYEVFNRDV</sequence>
<proteinExistence type="predicted"/>
<accession>A0A078B4V6</accession>
<dbReference type="EMBL" id="CCKQ01017561">
    <property type="protein sequence ID" value="CDW89454.1"/>
    <property type="molecule type" value="Genomic_DNA"/>
</dbReference>
<gene>
    <name evidence="2" type="primary">Contig14878.g15845</name>
    <name evidence="2" type="ORF">STYLEM_18587</name>
</gene>
<name>A0A078B4V6_STYLE</name>
<evidence type="ECO:0000256" key="1">
    <source>
        <dbReference type="SAM" id="MobiDB-lite"/>
    </source>
</evidence>
<feature type="region of interest" description="Disordered" evidence="1">
    <location>
        <begin position="22"/>
        <end position="44"/>
    </location>
</feature>
<dbReference type="AlphaFoldDB" id="A0A078B4V6"/>
<feature type="region of interest" description="Disordered" evidence="1">
    <location>
        <begin position="293"/>
        <end position="320"/>
    </location>
</feature>
<organism evidence="2 3">
    <name type="scientific">Stylonychia lemnae</name>
    <name type="common">Ciliate</name>
    <dbReference type="NCBI Taxonomy" id="5949"/>
    <lineage>
        <taxon>Eukaryota</taxon>
        <taxon>Sar</taxon>
        <taxon>Alveolata</taxon>
        <taxon>Ciliophora</taxon>
        <taxon>Intramacronucleata</taxon>
        <taxon>Spirotrichea</taxon>
        <taxon>Stichotrichia</taxon>
        <taxon>Sporadotrichida</taxon>
        <taxon>Oxytrichidae</taxon>
        <taxon>Stylonychinae</taxon>
        <taxon>Stylonychia</taxon>
    </lineage>
</organism>
<reference evidence="2 3" key="1">
    <citation type="submission" date="2014-06" db="EMBL/GenBank/DDBJ databases">
        <authorList>
            <person name="Swart Estienne"/>
        </authorList>
    </citation>
    <scope>NUCLEOTIDE SEQUENCE [LARGE SCALE GENOMIC DNA]</scope>
    <source>
        <strain evidence="2 3">130c</strain>
    </source>
</reference>
<dbReference type="Proteomes" id="UP000039865">
    <property type="component" value="Unassembled WGS sequence"/>
</dbReference>
<protein>
    <submittedName>
        <fullName evidence="2">Uncharacterized protein</fullName>
    </submittedName>
</protein>
<keyword evidence="3" id="KW-1185">Reference proteome</keyword>
<feature type="compositionally biased region" description="Polar residues" evidence="1">
    <location>
        <begin position="293"/>
        <end position="316"/>
    </location>
</feature>
<evidence type="ECO:0000313" key="3">
    <source>
        <dbReference type="Proteomes" id="UP000039865"/>
    </source>
</evidence>